<dbReference type="KEGG" id="psel:GM415_01530"/>
<evidence type="ECO:0000256" key="5">
    <source>
        <dbReference type="HAMAP-Rule" id="MF_00378"/>
    </source>
</evidence>
<keyword evidence="4 5" id="KW-0269">Exonuclease</keyword>
<accession>A0A6I6JE09</accession>
<dbReference type="PANTHER" id="PTHR30008">
    <property type="entry name" value="EXODEOXYRIBONUCLEASE 7 LARGE SUBUNIT"/>
    <property type="match status" value="1"/>
</dbReference>
<evidence type="ECO:0000256" key="2">
    <source>
        <dbReference type="ARBA" id="ARBA00022722"/>
    </source>
</evidence>
<dbReference type="Pfam" id="PF02601">
    <property type="entry name" value="Exonuc_VII_L"/>
    <property type="match status" value="1"/>
</dbReference>
<comment type="similarity">
    <text evidence="5 6">Belongs to the XseA family.</text>
</comment>
<comment type="catalytic activity">
    <reaction evidence="5 6">
        <text>Exonucleolytic cleavage in either 5'- to 3'- or 3'- to 5'-direction to yield nucleoside 5'-phosphates.</text>
        <dbReference type="EC" id="3.1.11.6"/>
    </reaction>
</comment>
<keyword evidence="2 5" id="KW-0540">Nuclease</keyword>
<comment type="subcellular location">
    <subcellularLocation>
        <location evidence="5 6">Cytoplasm</location>
    </subcellularLocation>
</comment>
<dbReference type="InterPro" id="IPR025824">
    <property type="entry name" value="OB-fold_nuc-bd_dom"/>
</dbReference>
<dbReference type="GO" id="GO:0003676">
    <property type="term" value="F:nucleic acid binding"/>
    <property type="evidence" value="ECO:0007669"/>
    <property type="project" value="InterPro"/>
</dbReference>
<dbReference type="Proteomes" id="UP000428328">
    <property type="component" value="Chromosome"/>
</dbReference>
<dbReference type="GO" id="GO:0008855">
    <property type="term" value="F:exodeoxyribonuclease VII activity"/>
    <property type="evidence" value="ECO:0007669"/>
    <property type="project" value="UniProtKB-UniRule"/>
</dbReference>
<keyword evidence="3 5" id="KW-0378">Hydrolase</keyword>
<comment type="function">
    <text evidence="5">Bidirectionally degrades single-stranded DNA into large acid-insoluble oligonucleotides, which are then degraded further into small acid-soluble oligonucleotides.</text>
</comment>
<evidence type="ECO:0000256" key="6">
    <source>
        <dbReference type="RuleBase" id="RU004355"/>
    </source>
</evidence>
<dbReference type="GO" id="GO:0009318">
    <property type="term" value="C:exodeoxyribonuclease VII complex"/>
    <property type="evidence" value="ECO:0007669"/>
    <property type="project" value="UniProtKB-UniRule"/>
</dbReference>
<dbReference type="InterPro" id="IPR020579">
    <property type="entry name" value="Exonuc_VII_lsu_C"/>
</dbReference>
<dbReference type="RefSeq" id="WP_158946084.1">
    <property type="nucleotide sequence ID" value="NZ_CP046400.1"/>
</dbReference>
<sequence>MSAIFTVSELTRSVKNLLEAEFPFVWVRGQVSNLARPASGHIYFTLTDGDAALSVVWFKSAQAASQPVTDGGERINPLTGEVEETAGTTALSGSGLEEGMEVLCAGRLNVYEPRGQYQLVAELVQDQGVGDLAIAFEALKKKLSEKGYFDEDRKMAIPRNPKRVAVITSPSGAAIRDFLRIADTRGTGAEIRIYPSLVQGDLAPEQLAKALDQADAEGWAEVAVLIRGGGSLEDLWAFNTEPVADAIYRSRLPVVTGVGHEPDVSIADFVADKRAATPSHAAQELWPRRETLAQRLDDLELAMTRAYTGWLLSKGTDFEHLRRALVWLSPERRLERMSDRYAGLLTRLEDAGQDLIFNKHRDARDCVERLGRAYGPGRMRALSAETASWVRRMSNAYNTRRTEDTARQTGALVQRLRTAMERLAEDRSQELKLADTALSGLNPEAPLERGYALIRVERTGQFLRNPKEVTNGDALAIRVREGNVTAVVTSGGSTFSENK</sequence>
<dbReference type="CDD" id="cd04489">
    <property type="entry name" value="ExoVII_LU_OBF"/>
    <property type="match status" value="1"/>
</dbReference>
<dbReference type="PANTHER" id="PTHR30008:SF0">
    <property type="entry name" value="EXODEOXYRIBONUCLEASE 7 LARGE SUBUNIT"/>
    <property type="match status" value="1"/>
</dbReference>
<evidence type="ECO:0000313" key="10">
    <source>
        <dbReference type="Proteomes" id="UP000428328"/>
    </source>
</evidence>
<dbReference type="GO" id="GO:0006308">
    <property type="term" value="P:DNA catabolic process"/>
    <property type="evidence" value="ECO:0007669"/>
    <property type="project" value="UniProtKB-UniRule"/>
</dbReference>
<dbReference type="Pfam" id="PF13742">
    <property type="entry name" value="tRNA_anti_2"/>
    <property type="match status" value="1"/>
</dbReference>
<keyword evidence="10" id="KW-1185">Reference proteome</keyword>
<gene>
    <name evidence="5 9" type="primary">xseA</name>
    <name evidence="9" type="ORF">GM415_01530</name>
</gene>
<evidence type="ECO:0000259" key="8">
    <source>
        <dbReference type="Pfam" id="PF13742"/>
    </source>
</evidence>
<comment type="subunit">
    <text evidence="5">Heterooligomer composed of large and small subunits.</text>
</comment>
<evidence type="ECO:0000313" key="9">
    <source>
        <dbReference type="EMBL" id="QGY38873.1"/>
    </source>
</evidence>
<evidence type="ECO:0000256" key="1">
    <source>
        <dbReference type="ARBA" id="ARBA00022490"/>
    </source>
</evidence>
<protein>
    <recommendedName>
        <fullName evidence="5">Exodeoxyribonuclease 7 large subunit</fullName>
        <ecNumber evidence="5">3.1.11.6</ecNumber>
    </recommendedName>
    <alternativeName>
        <fullName evidence="5">Exodeoxyribonuclease VII large subunit</fullName>
        <shortName evidence="5">Exonuclease VII large subunit</shortName>
    </alternativeName>
</protein>
<reference evidence="9 10" key="1">
    <citation type="submission" date="2019-11" db="EMBL/GenBank/DDBJ databases">
        <authorList>
            <person name="Zheng R.K."/>
            <person name="Sun C.M."/>
        </authorList>
    </citation>
    <scope>NUCLEOTIDE SEQUENCE [LARGE SCALE GENOMIC DNA]</scope>
    <source>
        <strain evidence="9 10">SRB007</strain>
    </source>
</reference>
<proteinExistence type="inferred from homology"/>
<dbReference type="AlphaFoldDB" id="A0A6I6JE09"/>
<dbReference type="HAMAP" id="MF_00378">
    <property type="entry name" value="Exonuc_7_L"/>
    <property type="match status" value="1"/>
</dbReference>
<dbReference type="GO" id="GO:0005737">
    <property type="term" value="C:cytoplasm"/>
    <property type="evidence" value="ECO:0007669"/>
    <property type="project" value="UniProtKB-SubCell"/>
</dbReference>
<evidence type="ECO:0000256" key="3">
    <source>
        <dbReference type="ARBA" id="ARBA00022801"/>
    </source>
</evidence>
<keyword evidence="1 5" id="KW-0963">Cytoplasm</keyword>
<evidence type="ECO:0000259" key="7">
    <source>
        <dbReference type="Pfam" id="PF02601"/>
    </source>
</evidence>
<dbReference type="NCBIfam" id="TIGR00237">
    <property type="entry name" value="xseA"/>
    <property type="match status" value="1"/>
</dbReference>
<dbReference type="EMBL" id="CP046400">
    <property type="protein sequence ID" value="QGY38873.1"/>
    <property type="molecule type" value="Genomic_DNA"/>
</dbReference>
<dbReference type="EC" id="3.1.11.6" evidence="5"/>
<organism evidence="9 10">
    <name type="scientific">Pseudodesulfovibrio cashew</name>
    <dbReference type="NCBI Taxonomy" id="2678688"/>
    <lineage>
        <taxon>Bacteria</taxon>
        <taxon>Pseudomonadati</taxon>
        <taxon>Thermodesulfobacteriota</taxon>
        <taxon>Desulfovibrionia</taxon>
        <taxon>Desulfovibrionales</taxon>
        <taxon>Desulfovibrionaceae</taxon>
    </lineage>
</organism>
<feature type="domain" description="OB-fold nucleic acid binding" evidence="8">
    <location>
        <begin position="5"/>
        <end position="124"/>
    </location>
</feature>
<name>A0A6I6JE09_9BACT</name>
<feature type="domain" description="Exonuclease VII large subunit C-terminal" evidence="7">
    <location>
        <begin position="148"/>
        <end position="486"/>
    </location>
</feature>
<evidence type="ECO:0000256" key="4">
    <source>
        <dbReference type="ARBA" id="ARBA00022839"/>
    </source>
</evidence>
<dbReference type="InterPro" id="IPR003753">
    <property type="entry name" value="Exonuc_VII_L"/>
</dbReference>